<comment type="caution">
    <text evidence="2">The sequence shown here is derived from an EMBL/GenBank/DDBJ whole genome shotgun (WGS) entry which is preliminary data.</text>
</comment>
<name>A0AAV4CZU8_9GAST</name>
<dbReference type="AlphaFoldDB" id="A0AAV4CZU8"/>
<reference evidence="2 3" key="1">
    <citation type="journal article" date="2021" name="Elife">
        <title>Chloroplast acquisition without the gene transfer in kleptoplastic sea slugs, Plakobranchus ocellatus.</title>
        <authorList>
            <person name="Maeda T."/>
            <person name="Takahashi S."/>
            <person name="Yoshida T."/>
            <person name="Shimamura S."/>
            <person name="Takaki Y."/>
            <person name="Nagai Y."/>
            <person name="Toyoda A."/>
            <person name="Suzuki Y."/>
            <person name="Arimoto A."/>
            <person name="Ishii H."/>
            <person name="Satoh N."/>
            <person name="Nishiyama T."/>
            <person name="Hasebe M."/>
            <person name="Maruyama T."/>
            <person name="Minagawa J."/>
            <person name="Obokata J."/>
            <person name="Shigenobu S."/>
        </authorList>
    </citation>
    <scope>NUCLEOTIDE SEQUENCE [LARGE SCALE GENOMIC DNA]</scope>
</reference>
<evidence type="ECO:0000313" key="3">
    <source>
        <dbReference type="Proteomes" id="UP000735302"/>
    </source>
</evidence>
<sequence length="86" mass="9986">MLYEYQGNYPGARHAHRKPVNPERTGAYIRLQPQVMDKLKEDVRTQKLDKLDREANVLYGLEKIYTGEKEDGMNKQTNKTGTFADL</sequence>
<feature type="region of interest" description="Disordered" evidence="1">
    <location>
        <begin position="1"/>
        <end position="24"/>
    </location>
</feature>
<organism evidence="2 3">
    <name type="scientific">Plakobranchus ocellatus</name>
    <dbReference type="NCBI Taxonomy" id="259542"/>
    <lineage>
        <taxon>Eukaryota</taxon>
        <taxon>Metazoa</taxon>
        <taxon>Spiralia</taxon>
        <taxon>Lophotrochozoa</taxon>
        <taxon>Mollusca</taxon>
        <taxon>Gastropoda</taxon>
        <taxon>Heterobranchia</taxon>
        <taxon>Euthyneura</taxon>
        <taxon>Panpulmonata</taxon>
        <taxon>Sacoglossa</taxon>
        <taxon>Placobranchoidea</taxon>
        <taxon>Plakobranchidae</taxon>
        <taxon>Plakobranchus</taxon>
    </lineage>
</organism>
<keyword evidence="3" id="KW-1185">Reference proteome</keyword>
<protein>
    <submittedName>
        <fullName evidence="2">Uncharacterized protein</fullName>
    </submittedName>
</protein>
<evidence type="ECO:0000313" key="2">
    <source>
        <dbReference type="EMBL" id="GFO37339.1"/>
    </source>
</evidence>
<gene>
    <name evidence="2" type="ORF">PoB_006384400</name>
</gene>
<dbReference type="EMBL" id="BLXT01007216">
    <property type="protein sequence ID" value="GFO37339.1"/>
    <property type="molecule type" value="Genomic_DNA"/>
</dbReference>
<proteinExistence type="predicted"/>
<dbReference type="Proteomes" id="UP000735302">
    <property type="component" value="Unassembled WGS sequence"/>
</dbReference>
<evidence type="ECO:0000256" key="1">
    <source>
        <dbReference type="SAM" id="MobiDB-lite"/>
    </source>
</evidence>
<accession>A0AAV4CZU8</accession>